<dbReference type="InterPro" id="IPR046955">
    <property type="entry name" value="PHR1-like"/>
</dbReference>
<feature type="domain" description="HTH myb-type" evidence="5">
    <location>
        <begin position="1"/>
        <end position="55"/>
    </location>
</feature>
<reference evidence="6 7" key="1">
    <citation type="journal article" date="2014" name="Nat. Genet.">
        <title>Genome sequence of the hot pepper provides insights into the evolution of pungency in Capsicum species.</title>
        <authorList>
            <person name="Kim S."/>
            <person name="Park M."/>
            <person name="Yeom S.I."/>
            <person name="Kim Y.M."/>
            <person name="Lee J.M."/>
            <person name="Lee H.A."/>
            <person name="Seo E."/>
            <person name="Choi J."/>
            <person name="Cheong K."/>
            <person name="Kim K.T."/>
            <person name="Jung K."/>
            <person name="Lee G.W."/>
            <person name="Oh S.K."/>
            <person name="Bae C."/>
            <person name="Kim S.B."/>
            <person name="Lee H.Y."/>
            <person name="Kim S.Y."/>
            <person name="Kim M.S."/>
            <person name="Kang B.C."/>
            <person name="Jo Y.D."/>
            <person name="Yang H.B."/>
            <person name="Jeong H.J."/>
            <person name="Kang W.H."/>
            <person name="Kwon J.K."/>
            <person name="Shin C."/>
            <person name="Lim J.Y."/>
            <person name="Park J.H."/>
            <person name="Huh J.H."/>
            <person name="Kim J.S."/>
            <person name="Kim B.D."/>
            <person name="Cohen O."/>
            <person name="Paran I."/>
            <person name="Suh M.C."/>
            <person name="Lee S.B."/>
            <person name="Kim Y.K."/>
            <person name="Shin Y."/>
            <person name="Noh S.J."/>
            <person name="Park J."/>
            <person name="Seo Y.S."/>
            <person name="Kwon S.Y."/>
            <person name="Kim H.A."/>
            <person name="Park J.M."/>
            <person name="Kim H.J."/>
            <person name="Choi S.B."/>
            <person name="Bosland P.W."/>
            <person name="Reeves G."/>
            <person name="Jo S.H."/>
            <person name="Lee B.W."/>
            <person name="Cho H.T."/>
            <person name="Choi H.S."/>
            <person name="Lee M.S."/>
            <person name="Yu Y."/>
            <person name="Do Choi Y."/>
            <person name="Park B.S."/>
            <person name="van Deynze A."/>
            <person name="Ashrafi H."/>
            <person name="Hill T."/>
            <person name="Kim W.T."/>
            <person name="Pai H.S."/>
            <person name="Ahn H.K."/>
            <person name="Yeam I."/>
            <person name="Giovannoni J.J."/>
            <person name="Rose J.K."/>
            <person name="Sorensen I."/>
            <person name="Lee S.J."/>
            <person name="Kim R.W."/>
            <person name="Choi I.Y."/>
            <person name="Choi B.S."/>
            <person name="Lim J.S."/>
            <person name="Lee Y.H."/>
            <person name="Choi D."/>
        </authorList>
    </citation>
    <scope>NUCLEOTIDE SEQUENCE [LARGE SCALE GENOMIC DNA]</scope>
    <source>
        <strain evidence="7">cv. CM334</strain>
    </source>
</reference>
<gene>
    <name evidence="6" type="ORF">T459_30535</name>
</gene>
<dbReference type="SMR" id="A0A2G2Y8P9"/>
<dbReference type="PROSITE" id="PS51294">
    <property type="entry name" value="HTH_MYB"/>
    <property type="match status" value="1"/>
</dbReference>
<dbReference type="Gramene" id="PHT66110">
    <property type="protein sequence ID" value="PHT66110"/>
    <property type="gene ID" value="T459_30535"/>
</dbReference>
<evidence type="ECO:0000256" key="4">
    <source>
        <dbReference type="ARBA" id="ARBA00023242"/>
    </source>
</evidence>
<dbReference type="AlphaFoldDB" id="A0A2G2Y8P9"/>
<dbReference type="InterPro" id="IPR001005">
    <property type="entry name" value="SANT/Myb"/>
</dbReference>
<protein>
    <recommendedName>
        <fullName evidence="5">HTH myb-type domain-containing protein</fullName>
    </recommendedName>
</protein>
<dbReference type="FunFam" id="1.10.10.60:FF:000007">
    <property type="entry name" value="Two-component response regulator"/>
    <property type="match status" value="1"/>
</dbReference>
<dbReference type="Proteomes" id="UP000222542">
    <property type="component" value="Unassembled WGS sequence"/>
</dbReference>
<dbReference type="PANTHER" id="PTHR31499">
    <property type="entry name" value="MYB FAMILY TRANSCRIPTION FACTOR PHL11"/>
    <property type="match status" value="1"/>
</dbReference>
<evidence type="ECO:0000313" key="6">
    <source>
        <dbReference type="EMBL" id="PHT66110.1"/>
    </source>
</evidence>
<dbReference type="InterPro" id="IPR017930">
    <property type="entry name" value="Myb_dom"/>
</dbReference>
<evidence type="ECO:0000256" key="2">
    <source>
        <dbReference type="ARBA" id="ARBA00023015"/>
    </source>
</evidence>
<organism evidence="6 7">
    <name type="scientific">Capsicum annuum</name>
    <name type="common">Capsicum pepper</name>
    <dbReference type="NCBI Taxonomy" id="4072"/>
    <lineage>
        <taxon>Eukaryota</taxon>
        <taxon>Viridiplantae</taxon>
        <taxon>Streptophyta</taxon>
        <taxon>Embryophyta</taxon>
        <taxon>Tracheophyta</taxon>
        <taxon>Spermatophyta</taxon>
        <taxon>Magnoliopsida</taxon>
        <taxon>eudicotyledons</taxon>
        <taxon>Gunneridae</taxon>
        <taxon>Pentapetalae</taxon>
        <taxon>asterids</taxon>
        <taxon>lamiids</taxon>
        <taxon>Solanales</taxon>
        <taxon>Solanaceae</taxon>
        <taxon>Solanoideae</taxon>
        <taxon>Capsiceae</taxon>
        <taxon>Capsicum</taxon>
    </lineage>
</organism>
<dbReference type="InterPro" id="IPR009057">
    <property type="entry name" value="Homeodomain-like_sf"/>
</dbReference>
<dbReference type="EMBL" id="AYRZ02000012">
    <property type="protein sequence ID" value="PHT66110.1"/>
    <property type="molecule type" value="Genomic_DNA"/>
</dbReference>
<dbReference type="GO" id="GO:0010597">
    <property type="term" value="P:green leaf volatile biosynthetic process"/>
    <property type="evidence" value="ECO:0007669"/>
    <property type="project" value="UniProtKB-ARBA"/>
</dbReference>
<comment type="subcellular location">
    <subcellularLocation>
        <location evidence="1">Nucleus</location>
    </subcellularLocation>
</comment>
<dbReference type="GO" id="GO:0000976">
    <property type="term" value="F:transcription cis-regulatory region binding"/>
    <property type="evidence" value="ECO:0007669"/>
    <property type="project" value="UniProtKB-ARBA"/>
</dbReference>
<reference evidence="6 7" key="2">
    <citation type="journal article" date="2017" name="Genome Biol.">
        <title>New reference genome sequences of hot pepper reveal the massive evolution of plant disease-resistance genes by retroduplication.</title>
        <authorList>
            <person name="Kim S."/>
            <person name="Park J."/>
            <person name="Yeom S.I."/>
            <person name="Kim Y.M."/>
            <person name="Seo E."/>
            <person name="Kim K.T."/>
            <person name="Kim M.S."/>
            <person name="Lee J.M."/>
            <person name="Cheong K."/>
            <person name="Shin H.S."/>
            <person name="Kim S.B."/>
            <person name="Han K."/>
            <person name="Lee J."/>
            <person name="Park M."/>
            <person name="Lee H.A."/>
            <person name="Lee H.Y."/>
            <person name="Lee Y."/>
            <person name="Oh S."/>
            <person name="Lee J.H."/>
            <person name="Choi E."/>
            <person name="Choi E."/>
            <person name="Lee S.E."/>
            <person name="Jeon J."/>
            <person name="Kim H."/>
            <person name="Choi G."/>
            <person name="Song H."/>
            <person name="Lee J."/>
            <person name="Lee S.C."/>
            <person name="Kwon J.K."/>
            <person name="Lee H.Y."/>
            <person name="Koo N."/>
            <person name="Hong Y."/>
            <person name="Kim R.W."/>
            <person name="Kang W.H."/>
            <person name="Huh J.H."/>
            <person name="Kang B.C."/>
            <person name="Yang T.J."/>
            <person name="Lee Y.H."/>
            <person name="Bennetzen J.L."/>
            <person name="Choi D."/>
        </authorList>
    </citation>
    <scope>NUCLEOTIDE SEQUENCE [LARGE SCALE GENOMIC DNA]</scope>
    <source>
        <strain evidence="7">cv. CM334</strain>
    </source>
</reference>
<dbReference type="NCBIfam" id="TIGR01557">
    <property type="entry name" value="myb_SHAQKYF"/>
    <property type="match status" value="1"/>
</dbReference>
<dbReference type="OMA" id="HEAFMEA"/>
<keyword evidence="3" id="KW-0804">Transcription</keyword>
<dbReference type="PANTHER" id="PTHR31499:SF80">
    <property type="entry name" value="HTH MYB-TYPE DOMAIN-CONTAINING PROTEIN"/>
    <property type="match status" value="1"/>
</dbReference>
<dbReference type="Gene3D" id="1.10.10.60">
    <property type="entry name" value="Homeodomain-like"/>
    <property type="match status" value="1"/>
</dbReference>
<dbReference type="InterPro" id="IPR006447">
    <property type="entry name" value="Myb_dom_plants"/>
</dbReference>
<comment type="caution">
    <text evidence="6">The sequence shown here is derived from an EMBL/GenBank/DDBJ whole genome shotgun (WGS) entry which is preliminary data.</text>
</comment>
<proteinExistence type="predicted"/>
<dbReference type="STRING" id="4072.A0A2G2Y8P9"/>
<dbReference type="GO" id="GO:0003700">
    <property type="term" value="F:DNA-binding transcription factor activity"/>
    <property type="evidence" value="ECO:0007669"/>
    <property type="project" value="InterPro"/>
</dbReference>
<dbReference type="Pfam" id="PF00249">
    <property type="entry name" value="Myb_DNA-binding"/>
    <property type="match status" value="1"/>
</dbReference>
<keyword evidence="7" id="KW-1185">Reference proteome</keyword>
<dbReference type="SUPFAM" id="SSF46689">
    <property type="entry name" value="Homeodomain-like"/>
    <property type="match status" value="1"/>
</dbReference>
<accession>A0A2G2Y8P9</accession>
<keyword evidence="2" id="KW-0805">Transcription regulation</keyword>
<evidence type="ECO:0000256" key="1">
    <source>
        <dbReference type="ARBA" id="ARBA00004123"/>
    </source>
</evidence>
<evidence type="ECO:0000313" key="7">
    <source>
        <dbReference type="Proteomes" id="UP000222542"/>
    </source>
</evidence>
<evidence type="ECO:0000259" key="5">
    <source>
        <dbReference type="PROSITE" id="PS51294"/>
    </source>
</evidence>
<sequence>MHWTPELHEAFMEAINKLGRSERATPKGVLKLMKVEVLTIYHVKCHLQKYRMARYKPEASKGSEKKESSISDLLSLDLKISIEITKALRL</sequence>
<evidence type="ECO:0000256" key="3">
    <source>
        <dbReference type="ARBA" id="ARBA00023163"/>
    </source>
</evidence>
<keyword evidence="4" id="KW-0539">Nucleus</keyword>
<name>A0A2G2Y8P9_CAPAN</name>
<dbReference type="GO" id="GO:0005634">
    <property type="term" value="C:nucleus"/>
    <property type="evidence" value="ECO:0007669"/>
    <property type="project" value="UniProtKB-SubCell"/>
</dbReference>